<dbReference type="Pfam" id="PF13676">
    <property type="entry name" value="TIR_2"/>
    <property type="match status" value="1"/>
</dbReference>
<dbReference type="Proteomes" id="UP000605086">
    <property type="component" value="Unassembled WGS sequence"/>
</dbReference>
<dbReference type="InterPro" id="IPR035897">
    <property type="entry name" value="Toll_tir_struct_dom_sf"/>
</dbReference>
<gene>
    <name evidence="2" type="ORF">GBZ48_15895</name>
</gene>
<sequence>MLYELDILQTRLSSFFFGHYLRFGNDFQVSYGNLKGENTQILAKTHISVIIDIKHGHKFYAMAISDFGQHWKFFADIGIRQFSKEVDANIHLEWGYTRLDWEDNITDAPFTKSVYVFTDELTVPKQEIIQGFKLRGLTVRIFDNKRWNTMSNNKLPEAFISHDSRDKEDLVRPLVSSLNLMGVKIWYDEFSLEVGDSLSGQIDKGLRSCNYAIVVVSKNFLSNKKWASSELDALLNRYAYGGGTKFILPVWHNVEQHDVAERSPILSNIVAVNSSMGIDKLADRLFTAIRGEKLI</sequence>
<dbReference type="InterPro" id="IPR000157">
    <property type="entry name" value="TIR_dom"/>
</dbReference>
<comment type="caution">
    <text evidence="2">The sequence shown here is derived from an EMBL/GenBank/DDBJ whole genome shotgun (WGS) entry which is preliminary data.</text>
</comment>
<dbReference type="PROSITE" id="PS50104">
    <property type="entry name" value="TIR"/>
    <property type="match status" value="1"/>
</dbReference>
<accession>A0ABX2KHM6</accession>
<dbReference type="EMBL" id="WHOS01000018">
    <property type="protein sequence ID" value="NUB00764.1"/>
    <property type="molecule type" value="Genomic_DNA"/>
</dbReference>
<organism evidence="2 3">
    <name type="scientific">Azospirillum melinis</name>
    <dbReference type="NCBI Taxonomy" id="328839"/>
    <lineage>
        <taxon>Bacteria</taxon>
        <taxon>Pseudomonadati</taxon>
        <taxon>Pseudomonadota</taxon>
        <taxon>Alphaproteobacteria</taxon>
        <taxon>Rhodospirillales</taxon>
        <taxon>Azospirillaceae</taxon>
        <taxon>Azospirillum</taxon>
    </lineage>
</organism>
<keyword evidence="3" id="KW-1185">Reference proteome</keyword>
<proteinExistence type="predicted"/>
<evidence type="ECO:0000313" key="2">
    <source>
        <dbReference type="EMBL" id="NUB00764.1"/>
    </source>
</evidence>
<evidence type="ECO:0000259" key="1">
    <source>
        <dbReference type="PROSITE" id="PS50104"/>
    </source>
</evidence>
<reference evidence="2 3" key="1">
    <citation type="submission" date="2019-10" db="EMBL/GenBank/DDBJ databases">
        <title>Genome sequence of Azospirillum melinis.</title>
        <authorList>
            <person name="Ambrosini A."/>
            <person name="Sant'Anna F.H."/>
            <person name="Cassan F.D."/>
            <person name="Souza E.M."/>
            <person name="Passaglia L.M.P."/>
        </authorList>
    </citation>
    <scope>NUCLEOTIDE SEQUENCE [LARGE SCALE GENOMIC DNA]</scope>
    <source>
        <strain evidence="2 3">TMCY0552</strain>
    </source>
</reference>
<dbReference type="Gene3D" id="3.40.50.10140">
    <property type="entry name" value="Toll/interleukin-1 receptor homology (TIR) domain"/>
    <property type="match status" value="1"/>
</dbReference>
<dbReference type="SUPFAM" id="SSF52200">
    <property type="entry name" value="Toll/Interleukin receptor TIR domain"/>
    <property type="match status" value="1"/>
</dbReference>
<feature type="domain" description="TIR" evidence="1">
    <location>
        <begin position="154"/>
        <end position="289"/>
    </location>
</feature>
<evidence type="ECO:0000313" key="3">
    <source>
        <dbReference type="Proteomes" id="UP000605086"/>
    </source>
</evidence>
<protein>
    <submittedName>
        <fullName evidence="2">TIR domain-containing protein</fullName>
    </submittedName>
</protein>
<dbReference type="RefSeq" id="WP_174471901.1">
    <property type="nucleotide sequence ID" value="NZ_JAGINN010000001.1"/>
</dbReference>
<name>A0ABX2KHM6_9PROT</name>